<dbReference type="PANTHER" id="PTHR15020:SF50">
    <property type="entry name" value="UPF0659 PROTEIN YMR090W"/>
    <property type="match status" value="1"/>
</dbReference>
<dbReference type="Pfam" id="PF13460">
    <property type="entry name" value="NAD_binding_10"/>
    <property type="match status" value="1"/>
</dbReference>
<evidence type="ECO:0000313" key="5">
    <source>
        <dbReference type="Proteomes" id="UP001172756"/>
    </source>
</evidence>
<dbReference type="Proteomes" id="UP001172737">
    <property type="component" value="Unassembled WGS sequence"/>
</dbReference>
<dbReference type="SUPFAM" id="SSF51735">
    <property type="entry name" value="NAD(P)-binding Rossmann-fold domains"/>
    <property type="match status" value="1"/>
</dbReference>
<proteinExistence type="predicted"/>
<dbReference type="Proteomes" id="UP001172756">
    <property type="component" value="Unassembled WGS sequence"/>
</dbReference>
<dbReference type="EMBL" id="JAUHQB010000004">
    <property type="protein sequence ID" value="MDN4483471.1"/>
    <property type="molecule type" value="Genomic_DNA"/>
</dbReference>
<dbReference type="InterPro" id="IPR016040">
    <property type="entry name" value="NAD(P)-bd_dom"/>
</dbReference>
<dbReference type="CDD" id="cd05243">
    <property type="entry name" value="SDR_a5"/>
    <property type="match status" value="1"/>
</dbReference>
<protein>
    <submittedName>
        <fullName evidence="3">SDR family oxidoreductase</fullName>
    </submittedName>
</protein>
<organism evidence="3 4">
    <name type="scientific">Demequina lignilytica</name>
    <dbReference type="NCBI Taxonomy" id="3051663"/>
    <lineage>
        <taxon>Bacteria</taxon>
        <taxon>Bacillati</taxon>
        <taxon>Actinomycetota</taxon>
        <taxon>Actinomycetes</taxon>
        <taxon>Micrococcales</taxon>
        <taxon>Demequinaceae</taxon>
        <taxon>Demequina</taxon>
    </lineage>
</organism>
<evidence type="ECO:0000313" key="2">
    <source>
        <dbReference type="EMBL" id="MDN4483471.1"/>
    </source>
</evidence>
<evidence type="ECO:0000313" key="4">
    <source>
        <dbReference type="Proteomes" id="UP001172737"/>
    </source>
</evidence>
<reference evidence="2 5" key="2">
    <citation type="submission" date="2023-06" db="EMBL/GenBank/DDBJ databases">
        <title>SYSU T0a273.</title>
        <authorList>
            <person name="Gao L."/>
            <person name="Fang B.-Z."/>
            <person name="Li W.-J."/>
        </authorList>
    </citation>
    <scope>NUCLEOTIDE SEQUENCE [LARGE SCALE GENOMIC DNA]</scope>
    <source>
        <strain evidence="2 5">SYSU T0a273</strain>
    </source>
</reference>
<comment type="caution">
    <text evidence="3">The sequence shown here is derived from an EMBL/GenBank/DDBJ whole genome shotgun (WGS) entry which is preliminary data.</text>
</comment>
<feature type="domain" description="NAD(P)-binding" evidence="1">
    <location>
        <begin position="12"/>
        <end position="198"/>
    </location>
</feature>
<keyword evidence="4" id="KW-1185">Reference proteome</keyword>
<dbReference type="AlphaFoldDB" id="A0AAW7M6A0"/>
<dbReference type="PANTHER" id="PTHR15020">
    <property type="entry name" value="FLAVIN REDUCTASE-RELATED"/>
    <property type="match status" value="1"/>
</dbReference>
<dbReference type="Gene3D" id="3.40.50.720">
    <property type="entry name" value="NAD(P)-binding Rossmann-like Domain"/>
    <property type="match status" value="1"/>
</dbReference>
<name>A0AAW7M6A0_9MICO</name>
<evidence type="ECO:0000259" key="1">
    <source>
        <dbReference type="Pfam" id="PF13460"/>
    </source>
</evidence>
<gene>
    <name evidence="2" type="ORF">QQ002_07980</name>
    <name evidence="3" type="ORF">QQX10_06120</name>
</gene>
<sequence>MAHSIERVAIVGGAGKIARKLIPLLLHEGVEVVALARHDDQLSELGTMGAIPRRLDIEAAQPAAFAAAFGGCDAIVFSAGGGPDGNAERKQTVDLEGSLKSQEAAMLRGVHRFVQVSAIGVDNPPDPGLGEVWTAYVEAKRRADEALRRSSFAWTIIRPGTLTDAVGTGCVNLGPEVPHHTIPRIDVAKVIAGCLARPATAGHQWEVVTGPVPVGEALDRAAAGRL</sequence>
<dbReference type="EMBL" id="JAUHPX010000003">
    <property type="protein sequence ID" value="MDN4487741.1"/>
    <property type="molecule type" value="Genomic_DNA"/>
</dbReference>
<evidence type="ECO:0000313" key="3">
    <source>
        <dbReference type="EMBL" id="MDN4487741.1"/>
    </source>
</evidence>
<accession>A0AAW7M6A0</accession>
<dbReference type="InterPro" id="IPR036291">
    <property type="entry name" value="NAD(P)-bd_dom_sf"/>
</dbReference>
<reference evidence="3" key="1">
    <citation type="submission" date="2023-06" db="EMBL/GenBank/DDBJ databases">
        <title>Sysu t00039.</title>
        <authorList>
            <person name="Gao L."/>
            <person name="Fang B.-Z."/>
            <person name="Li W.-J."/>
        </authorList>
    </citation>
    <scope>NUCLEOTIDE SEQUENCE</scope>
    <source>
        <strain evidence="3">SYSU T00039</strain>
    </source>
</reference>
<dbReference type="RefSeq" id="WP_301119076.1">
    <property type="nucleotide sequence ID" value="NZ_JAUHPX010000003.1"/>
</dbReference>